<proteinExistence type="predicted"/>
<keyword evidence="2" id="KW-1185">Reference proteome</keyword>
<name>A0AAD8PPX5_9PEZI</name>
<evidence type="ECO:0000313" key="2">
    <source>
        <dbReference type="Proteomes" id="UP001230504"/>
    </source>
</evidence>
<dbReference type="AlphaFoldDB" id="A0AAD8PPX5"/>
<accession>A0AAD8PPX5</accession>
<sequence length="201" mass="23088">MDYWNTAEAEIKGPYVFIHSSGVDCMLRKGAPVLLHRSQAPFRKPGDAREWVTITPLTIQEYYDARGERHERRVPMFEGSHPRIVIPAIHIRIKVRIIRDFVPGVPEYDRITAVGADTPPRTSIFRKGDVAKWDDFTMRPPVVIRLRCTKPPTEQRPRAEQDMVNEHGLVSDNPTPNAPKVLSNRNVASNRDLAFVMRFHK</sequence>
<gene>
    <name evidence="1" type="ORF">LY79DRAFT_593700</name>
</gene>
<dbReference type="EMBL" id="JAHLJV010000085">
    <property type="protein sequence ID" value="KAK1573813.1"/>
    <property type="molecule type" value="Genomic_DNA"/>
</dbReference>
<reference evidence="1" key="1">
    <citation type="submission" date="2021-06" db="EMBL/GenBank/DDBJ databases">
        <title>Comparative genomics, transcriptomics and evolutionary studies reveal genomic signatures of adaptation to plant cell wall in hemibiotrophic fungi.</title>
        <authorList>
            <consortium name="DOE Joint Genome Institute"/>
            <person name="Baroncelli R."/>
            <person name="Diaz J.F."/>
            <person name="Benocci T."/>
            <person name="Peng M."/>
            <person name="Battaglia E."/>
            <person name="Haridas S."/>
            <person name="Andreopoulos W."/>
            <person name="Labutti K."/>
            <person name="Pangilinan J."/>
            <person name="Floch G.L."/>
            <person name="Makela M.R."/>
            <person name="Henrissat B."/>
            <person name="Grigoriev I.V."/>
            <person name="Crouch J.A."/>
            <person name="De Vries R.P."/>
            <person name="Sukno S.A."/>
            <person name="Thon M.R."/>
        </authorList>
    </citation>
    <scope>NUCLEOTIDE SEQUENCE</scope>
    <source>
        <strain evidence="1">CBS 125086</strain>
    </source>
</reference>
<dbReference type="RefSeq" id="XP_060409392.1">
    <property type="nucleotide sequence ID" value="XM_060561594.1"/>
</dbReference>
<evidence type="ECO:0000313" key="1">
    <source>
        <dbReference type="EMBL" id="KAK1573813.1"/>
    </source>
</evidence>
<dbReference type="Proteomes" id="UP001230504">
    <property type="component" value="Unassembled WGS sequence"/>
</dbReference>
<organism evidence="1 2">
    <name type="scientific">Colletotrichum navitas</name>
    <dbReference type="NCBI Taxonomy" id="681940"/>
    <lineage>
        <taxon>Eukaryota</taxon>
        <taxon>Fungi</taxon>
        <taxon>Dikarya</taxon>
        <taxon>Ascomycota</taxon>
        <taxon>Pezizomycotina</taxon>
        <taxon>Sordariomycetes</taxon>
        <taxon>Hypocreomycetidae</taxon>
        <taxon>Glomerellales</taxon>
        <taxon>Glomerellaceae</taxon>
        <taxon>Colletotrichum</taxon>
        <taxon>Colletotrichum graminicola species complex</taxon>
    </lineage>
</organism>
<comment type="caution">
    <text evidence="1">The sequence shown here is derived from an EMBL/GenBank/DDBJ whole genome shotgun (WGS) entry which is preliminary data.</text>
</comment>
<dbReference type="GeneID" id="85445834"/>
<protein>
    <submittedName>
        <fullName evidence="1">Uncharacterized protein</fullName>
    </submittedName>
</protein>